<feature type="transmembrane region" description="Helical" evidence="2">
    <location>
        <begin position="245"/>
        <end position="265"/>
    </location>
</feature>
<dbReference type="EMBL" id="CAFBQG010000005">
    <property type="protein sequence ID" value="CAB5044172.1"/>
    <property type="molecule type" value="Genomic_DNA"/>
</dbReference>
<evidence type="ECO:0000313" key="5">
    <source>
        <dbReference type="EMBL" id="CAB4338280.1"/>
    </source>
</evidence>
<evidence type="ECO:0000313" key="7">
    <source>
        <dbReference type="EMBL" id="CAB4748695.1"/>
    </source>
</evidence>
<dbReference type="EMBL" id="CAESAD010000004">
    <property type="protein sequence ID" value="CAB4338280.1"/>
    <property type="molecule type" value="Genomic_DNA"/>
</dbReference>
<feature type="transmembrane region" description="Helical" evidence="2">
    <location>
        <begin position="567"/>
        <end position="583"/>
    </location>
</feature>
<evidence type="ECO:0000313" key="9">
    <source>
        <dbReference type="EMBL" id="CAB4846702.1"/>
    </source>
</evidence>
<feature type="transmembrane region" description="Helical" evidence="2">
    <location>
        <begin position="541"/>
        <end position="561"/>
    </location>
</feature>
<proteinExistence type="predicted"/>
<keyword evidence="2" id="KW-0472">Membrane</keyword>
<dbReference type="EMBL" id="CAFAAO010000002">
    <property type="protein sequence ID" value="CAB4795407.1"/>
    <property type="molecule type" value="Genomic_DNA"/>
</dbReference>
<dbReference type="GO" id="GO:0008654">
    <property type="term" value="P:phospholipid biosynthetic process"/>
    <property type="evidence" value="ECO:0007669"/>
    <property type="project" value="InterPro"/>
</dbReference>
<dbReference type="Gene3D" id="1.20.120.1760">
    <property type="match status" value="1"/>
</dbReference>
<dbReference type="EMBL" id="CAFBIX010000009">
    <property type="protein sequence ID" value="CAB4846702.1"/>
    <property type="molecule type" value="Genomic_DNA"/>
</dbReference>
<dbReference type="InterPro" id="IPR045985">
    <property type="entry name" value="DUF5941"/>
</dbReference>
<organism evidence="4">
    <name type="scientific">freshwater metagenome</name>
    <dbReference type="NCBI Taxonomy" id="449393"/>
    <lineage>
        <taxon>unclassified sequences</taxon>
        <taxon>metagenomes</taxon>
        <taxon>ecological metagenomes</taxon>
    </lineage>
</organism>
<evidence type="ECO:0000256" key="2">
    <source>
        <dbReference type="SAM" id="Phobius"/>
    </source>
</evidence>
<reference evidence="4" key="1">
    <citation type="submission" date="2020-05" db="EMBL/GenBank/DDBJ databases">
        <authorList>
            <person name="Chiriac C."/>
            <person name="Salcher M."/>
            <person name="Ghai R."/>
            <person name="Kavagutti S V."/>
        </authorList>
    </citation>
    <scope>NUCLEOTIDE SEQUENCE</scope>
</reference>
<dbReference type="InterPro" id="IPR000462">
    <property type="entry name" value="CDP-OH_P_trans"/>
</dbReference>
<keyword evidence="1" id="KW-0808">Transferase</keyword>
<dbReference type="Pfam" id="PF01066">
    <property type="entry name" value="CDP-OH_P_transf"/>
    <property type="match status" value="1"/>
</dbReference>
<dbReference type="InterPro" id="IPR043130">
    <property type="entry name" value="CDP-OH_PTrfase_TM_dom"/>
</dbReference>
<evidence type="ECO:0000313" key="4">
    <source>
        <dbReference type="EMBL" id="CAB4330374.1"/>
    </source>
</evidence>
<evidence type="ECO:0000313" key="10">
    <source>
        <dbReference type="EMBL" id="CAB5012326.1"/>
    </source>
</evidence>
<dbReference type="EMBL" id="CAEZYC010000039">
    <property type="protein sequence ID" value="CAB4709457.1"/>
    <property type="molecule type" value="Genomic_DNA"/>
</dbReference>
<dbReference type="AlphaFoldDB" id="A0A6J5YJY9"/>
<dbReference type="GO" id="GO:0016780">
    <property type="term" value="F:phosphotransferase activity, for other substituted phosphate groups"/>
    <property type="evidence" value="ECO:0007669"/>
    <property type="project" value="InterPro"/>
</dbReference>
<protein>
    <submittedName>
        <fullName evidence="4">Unannotated protein</fullName>
    </submittedName>
</protein>
<sequence length="591" mass="64743">MNQTPIRVVVNLTDPKFADQVEVLRLQVLSAGIELEVLKSQTPTQFLDLMTKYLQTGPVSVIDQCLVTGQAMIDALIKGQWSTSACLVKPSSKPNLMHDARVMHKRVVSAATIEHRVTGATHTMLGFVRVGNDEKSQLAIAQARDYFSDLKHKADFVDLITVALVRAACPVIAISTTGLCDRADSLLELTELRAAVDGQDEQEIRTQRALRAEDGFYSTFVLRKLSRKVSMYAVTRNWTPNQITLTSLVLALIVAGFFATGWWPLMIVGALGVQAAIIIDCADGEVARYTGVSSQRGAWLDAATDRVKEYAIYAGLALGASHHGHDLWPLAMGVMVLQTVRHMGDYNFQAVQVVRETAMLPLSLNVSMDSGVASNGTILDTSAALNANSKIRWVKKVIHFPIGERWLVISICAAFNSPTLALSALLIFGVIGLAYTTIGRILRSRNWKHAQIISGCEILERQITPGLGAEWFWADGSHPMKGKFAWLAPAVLRLLELGLVLAVSQRHPIAFLWIFAVSFHHYDALYRSLAGFEIPANIKTYGLGFLGRSLIIVITSLGFVISLDATLLLGGIAFTALFVGYASKQWMQQIN</sequence>
<feature type="transmembrane region" description="Helical" evidence="2">
    <location>
        <begin position="420"/>
        <end position="438"/>
    </location>
</feature>
<dbReference type="EMBL" id="CAESAI010000002">
    <property type="protein sequence ID" value="CAB4330374.1"/>
    <property type="molecule type" value="Genomic_DNA"/>
</dbReference>
<evidence type="ECO:0000256" key="1">
    <source>
        <dbReference type="ARBA" id="ARBA00022679"/>
    </source>
</evidence>
<gene>
    <name evidence="6" type="ORF">UFOPK2648_00803</name>
    <name evidence="7" type="ORF">UFOPK2824_00579</name>
    <name evidence="8" type="ORF">UFOPK3037_00252</name>
    <name evidence="9" type="ORF">UFOPK3278_00410</name>
    <name evidence="4" type="ORF">UFOPK3406_00120</name>
    <name evidence="5" type="ORF">UFOPK3925_00755</name>
    <name evidence="10" type="ORF">UFOPK4097_00391</name>
    <name evidence="11" type="ORF">UFOPK4301_00094</name>
</gene>
<name>A0A6J5YJY9_9ZZZZ</name>
<dbReference type="EMBL" id="CAEZZD010000072">
    <property type="protein sequence ID" value="CAB4748695.1"/>
    <property type="molecule type" value="Genomic_DNA"/>
</dbReference>
<dbReference type="InterPro" id="IPR048254">
    <property type="entry name" value="CDP_ALCOHOL_P_TRANSF_CS"/>
</dbReference>
<evidence type="ECO:0000259" key="3">
    <source>
        <dbReference type="Pfam" id="PF19365"/>
    </source>
</evidence>
<evidence type="ECO:0000313" key="8">
    <source>
        <dbReference type="EMBL" id="CAB4795407.1"/>
    </source>
</evidence>
<keyword evidence="2" id="KW-1133">Transmembrane helix</keyword>
<evidence type="ECO:0000313" key="11">
    <source>
        <dbReference type="EMBL" id="CAB5044172.1"/>
    </source>
</evidence>
<keyword evidence="2" id="KW-0812">Transmembrane</keyword>
<dbReference type="GO" id="GO:0016020">
    <property type="term" value="C:membrane"/>
    <property type="evidence" value="ECO:0007669"/>
    <property type="project" value="InterPro"/>
</dbReference>
<dbReference type="Pfam" id="PF19365">
    <property type="entry name" value="DUF5941"/>
    <property type="match status" value="1"/>
</dbReference>
<dbReference type="EMBL" id="CAFBPK010000004">
    <property type="protein sequence ID" value="CAB5012326.1"/>
    <property type="molecule type" value="Genomic_DNA"/>
</dbReference>
<accession>A0A6J5YJY9</accession>
<feature type="domain" description="DUF5941" evidence="3">
    <location>
        <begin position="477"/>
        <end position="560"/>
    </location>
</feature>
<evidence type="ECO:0000313" key="6">
    <source>
        <dbReference type="EMBL" id="CAB4709457.1"/>
    </source>
</evidence>
<dbReference type="PROSITE" id="PS00379">
    <property type="entry name" value="CDP_ALCOHOL_P_TRANSF"/>
    <property type="match status" value="1"/>
</dbReference>